<evidence type="ECO:0000313" key="2">
    <source>
        <dbReference type="Proteomes" id="UP000006671"/>
    </source>
</evidence>
<dbReference type="SUPFAM" id="SSF56300">
    <property type="entry name" value="Metallo-dependent phosphatases"/>
    <property type="match status" value="1"/>
</dbReference>
<evidence type="ECO:0000313" key="1">
    <source>
        <dbReference type="EMBL" id="EFC41952.1"/>
    </source>
</evidence>
<proteinExistence type="predicted"/>
<name>D2VMA2_NAEGR</name>
<sequence>MGQVINEISEYFERKKEIKEIVNSYPSEKVYLLDRDSLLIEEQDKKIRILGCTLWSNVPSRYERDISSAINDYKVINIKDGDKAPRVLTVEDTNRFHKEDVEWIKSQLEMTKENNEIAVVLTHHAPLTQGTSHPKHDSSIYSYAFSTHLESIIKENPQIRVWGYGHSHYTNSIQCHLTQVVSNQLGYRVELDNVNGFDPDFSIDI</sequence>
<dbReference type="OMA" id="DRNRWDD"/>
<accession>D2VMA2</accession>
<dbReference type="OrthoDB" id="550558at2759"/>
<dbReference type="KEGG" id="ngr:NAEGRDRAFT_70063"/>
<dbReference type="InParanoid" id="D2VMA2"/>
<dbReference type="EMBL" id="GG738882">
    <property type="protein sequence ID" value="EFC41952.1"/>
    <property type="molecule type" value="Genomic_DNA"/>
</dbReference>
<keyword evidence="2" id="KW-1185">Reference proteome</keyword>
<protein>
    <submittedName>
        <fullName evidence="1">Predicted protein</fullName>
    </submittedName>
</protein>
<reference evidence="1 2" key="1">
    <citation type="journal article" date="2010" name="Cell">
        <title>The genome of Naegleria gruberi illuminates early eukaryotic versatility.</title>
        <authorList>
            <person name="Fritz-Laylin L.K."/>
            <person name="Prochnik S.E."/>
            <person name="Ginger M.L."/>
            <person name="Dacks J.B."/>
            <person name="Carpenter M.L."/>
            <person name="Field M.C."/>
            <person name="Kuo A."/>
            <person name="Paredez A."/>
            <person name="Chapman J."/>
            <person name="Pham J."/>
            <person name="Shu S."/>
            <person name="Neupane R."/>
            <person name="Cipriano M."/>
            <person name="Mancuso J."/>
            <person name="Tu H."/>
            <person name="Salamov A."/>
            <person name="Lindquist E."/>
            <person name="Shapiro H."/>
            <person name="Lucas S."/>
            <person name="Grigoriev I.V."/>
            <person name="Cande W.Z."/>
            <person name="Fulton C."/>
            <person name="Rokhsar D.S."/>
            <person name="Dawson S.C."/>
        </authorList>
    </citation>
    <scope>NUCLEOTIDE SEQUENCE [LARGE SCALE GENOMIC DNA]</scope>
    <source>
        <strain evidence="1 2">NEG-M</strain>
    </source>
</reference>
<dbReference type="PANTHER" id="PTHR37844:SF1">
    <property type="entry name" value="CALCINEURIN-LIKE PHOSPHOESTERASE DOMAIN-CONTAINING PROTEIN"/>
    <property type="match status" value="1"/>
</dbReference>
<gene>
    <name evidence="1" type="ORF">NAEGRDRAFT_70063</name>
</gene>
<dbReference type="RefSeq" id="XP_002674696.1">
    <property type="nucleotide sequence ID" value="XM_002674650.1"/>
</dbReference>
<dbReference type="AlphaFoldDB" id="D2VMA2"/>
<organism evidence="2">
    <name type="scientific">Naegleria gruberi</name>
    <name type="common">Amoeba</name>
    <dbReference type="NCBI Taxonomy" id="5762"/>
    <lineage>
        <taxon>Eukaryota</taxon>
        <taxon>Discoba</taxon>
        <taxon>Heterolobosea</taxon>
        <taxon>Tetramitia</taxon>
        <taxon>Eutetramitia</taxon>
        <taxon>Vahlkampfiidae</taxon>
        <taxon>Naegleria</taxon>
    </lineage>
</organism>
<dbReference type="PANTHER" id="PTHR37844">
    <property type="entry name" value="SER/THR PROTEIN PHOSPHATASE SUPERFAMILY (AFU_ORTHOLOGUE AFUA_1G14840)"/>
    <property type="match status" value="1"/>
</dbReference>
<dbReference type="VEuPathDB" id="AmoebaDB:NAEGRDRAFT_70063"/>
<dbReference type="GeneID" id="8862647"/>
<dbReference type="Proteomes" id="UP000006671">
    <property type="component" value="Unassembled WGS sequence"/>
</dbReference>
<dbReference type="Gene3D" id="3.60.21.10">
    <property type="match status" value="1"/>
</dbReference>
<dbReference type="InterPro" id="IPR029052">
    <property type="entry name" value="Metallo-depent_PP-like"/>
</dbReference>